<comment type="caution">
    <text evidence="1">The sequence shown here is derived from an EMBL/GenBank/DDBJ whole genome shotgun (WGS) entry which is preliminary data.</text>
</comment>
<accession>A0ACB8SFB7</accession>
<reference evidence="1" key="1">
    <citation type="submission" date="2021-03" db="EMBL/GenBank/DDBJ databases">
        <authorList>
            <consortium name="DOE Joint Genome Institute"/>
            <person name="Ahrendt S."/>
            <person name="Looney B.P."/>
            <person name="Miyauchi S."/>
            <person name="Morin E."/>
            <person name="Drula E."/>
            <person name="Courty P.E."/>
            <person name="Chicoki N."/>
            <person name="Fauchery L."/>
            <person name="Kohler A."/>
            <person name="Kuo A."/>
            <person name="Labutti K."/>
            <person name="Pangilinan J."/>
            <person name="Lipzen A."/>
            <person name="Riley R."/>
            <person name="Andreopoulos W."/>
            <person name="He G."/>
            <person name="Johnson J."/>
            <person name="Barry K.W."/>
            <person name="Grigoriev I.V."/>
            <person name="Nagy L."/>
            <person name="Hibbett D."/>
            <person name="Henrissat B."/>
            <person name="Matheny P.B."/>
            <person name="Labbe J."/>
            <person name="Martin F."/>
        </authorList>
    </citation>
    <scope>NUCLEOTIDE SEQUENCE</scope>
    <source>
        <strain evidence="1">HHB10654</strain>
    </source>
</reference>
<keyword evidence="2" id="KW-1185">Reference proteome</keyword>
<evidence type="ECO:0000313" key="2">
    <source>
        <dbReference type="Proteomes" id="UP000814140"/>
    </source>
</evidence>
<gene>
    <name evidence="1" type="ORF">BV25DRAFT_1833573</name>
</gene>
<organism evidence="1 2">
    <name type="scientific">Artomyces pyxidatus</name>
    <dbReference type="NCBI Taxonomy" id="48021"/>
    <lineage>
        <taxon>Eukaryota</taxon>
        <taxon>Fungi</taxon>
        <taxon>Dikarya</taxon>
        <taxon>Basidiomycota</taxon>
        <taxon>Agaricomycotina</taxon>
        <taxon>Agaricomycetes</taxon>
        <taxon>Russulales</taxon>
        <taxon>Auriscalpiaceae</taxon>
        <taxon>Artomyces</taxon>
    </lineage>
</organism>
<reference evidence="1" key="2">
    <citation type="journal article" date="2022" name="New Phytol.">
        <title>Evolutionary transition to the ectomycorrhizal habit in the genomes of a hyperdiverse lineage of mushroom-forming fungi.</title>
        <authorList>
            <person name="Looney B."/>
            <person name="Miyauchi S."/>
            <person name="Morin E."/>
            <person name="Drula E."/>
            <person name="Courty P.E."/>
            <person name="Kohler A."/>
            <person name="Kuo A."/>
            <person name="LaButti K."/>
            <person name="Pangilinan J."/>
            <person name="Lipzen A."/>
            <person name="Riley R."/>
            <person name="Andreopoulos W."/>
            <person name="He G."/>
            <person name="Johnson J."/>
            <person name="Nolan M."/>
            <person name="Tritt A."/>
            <person name="Barry K.W."/>
            <person name="Grigoriev I.V."/>
            <person name="Nagy L.G."/>
            <person name="Hibbett D."/>
            <person name="Henrissat B."/>
            <person name="Matheny P.B."/>
            <person name="Labbe J."/>
            <person name="Martin F.M."/>
        </authorList>
    </citation>
    <scope>NUCLEOTIDE SEQUENCE</scope>
    <source>
        <strain evidence="1">HHB10654</strain>
    </source>
</reference>
<dbReference type="Proteomes" id="UP000814140">
    <property type="component" value="Unassembled WGS sequence"/>
</dbReference>
<protein>
    <submittedName>
        <fullName evidence="1">Uncharacterized protein</fullName>
    </submittedName>
</protein>
<evidence type="ECO:0000313" key="1">
    <source>
        <dbReference type="EMBL" id="KAI0054630.1"/>
    </source>
</evidence>
<sequence length="396" mass="42360">MSNTPISKRSRTVSTSERSTPTSSKANKKAKGKAAPFTRALQSLYPALPAGFASPDVVAAIAKDVADNHTFCVLVQVAVARRSHATLKDAPIGKAEIAKIFREDFRMTPSSVLDVPALVAGYLFQVRWDEEPEISGLPQDPLLRIRADPAVGLCFYCAPPIRSSIPFVYRIPHLPPGISPDAVQEHLSSLPGIKEVAVIPPLGPVDFGSYTVEFLRDRTLEETEESGPNSHWRNCLARAWNMAPGRFYGFVVAGLFVELVTPTVCEVCGDRAHTSARCSILQRLMSPVMPLFALASTPLAPAEPAPVSKTPVASGSGLPKKKPSSQAQTKAKKEKKREKAASKKAAAAAAKAAQEKGPTEAGPSTKPSKGKGKAPAAPPPPEEPMEEDSEEEEEED</sequence>
<proteinExistence type="predicted"/>
<name>A0ACB8SFB7_9AGAM</name>
<dbReference type="EMBL" id="MU277375">
    <property type="protein sequence ID" value="KAI0054630.1"/>
    <property type="molecule type" value="Genomic_DNA"/>
</dbReference>